<dbReference type="PANTHER" id="PTHR43441:SF2">
    <property type="entry name" value="FAMILY ACETYLTRANSFERASE, PUTATIVE (AFU_ORTHOLOGUE AFUA_7G00850)-RELATED"/>
    <property type="match status" value="1"/>
</dbReference>
<keyword evidence="1" id="KW-0808">Transferase</keyword>
<keyword evidence="1" id="KW-0012">Acyltransferase</keyword>
<dbReference type="InterPro" id="IPR051908">
    <property type="entry name" value="Ribosomal_N-acetyltransferase"/>
</dbReference>
<protein>
    <submittedName>
        <fullName evidence="1">Acyl-CoA N-acyltransferase</fullName>
    </submittedName>
</protein>
<sequence>MKYNGPHTFIPAVTLVGPRLTLVPLDMTQPDSPETIALFDQLFTAVSNSEELFQYMTLGPFKSADELRAHYQRICSLPIGCQPDKRVELGSVWIGAYLMLCHAFENGRAEVQRVEWTAHHLNVASQQTALKIGFVYEGTFRKHRFYKNTVRNSFWYSIIDDEWAEKKERLQKMLNII</sequence>
<comment type="caution">
    <text evidence="1">The sequence shown here is derived from an EMBL/GenBank/DDBJ whole genome shotgun (WGS) entry which is preliminary data.</text>
</comment>
<dbReference type="SUPFAM" id="SSF55729">
    <property type="entry name" value="Acyl-CoA N-acyltransferases (Nat)"/>
    <property type="match status" value="1"/>
</dbReference>
<keyword evidence="2" id="KW-1185">Reference proteome</keyword>
<name>A0A1Y2D1V8_9FUNG</name>
<reference evidence="1 2" key="1">
    <citation type="submission" date="2016-07" db="EMBL/GenBank/DDBJ databases">
        <title>Pervasive Adenine N6-methylation of Active Genes in Fungi.</title>
        <authorList>
            <consortium name="DOE Joint Genome Institute"/>
            <person name="Mondo S.J."/>
            <person name="Dannebaum R.O."/>
            <person name="Kuo R.C."/>
            <person name="Labutti K."/>
            <person name="Haridas S."/>
            <person name="Kuo A."/>
            <person name="Salamov A."/>
            <person name="Ahrendt S.R."/>
            <person name="Lipzen A."/>
            <person name="Sullivan W."/>
            <person name="Andreopoulos W.B."/>
            <person name="Clum A."/>
            <person name="Lindquist E."/>
            <person name="Daum C."/>
            <person name="Ramamoorthy G.K."/>
            <person name="Gryganskyi A."/>
            <person name="Culley D."/>
            <person name="Magnuson J.K."/>
            <person name="James T.Y."/>
            <person name="O'Malley M.A."/>
            <person name="Stajich J.E."/>
            <person name="Spatafora J.W."/>
            <person name="Visel A."/>
            <person name="Grigoriev I.V."/>
        </authorList>
    </citation>
    <scope>NUCLEOTIDE SEQUENCE [LARGE SCALE GENOMIC DNA]</scope>
    <source>
        <strain evidence="1 2">JEL800</strain>
    </source>
</reference>
<dbReference type="AlphaFoldDB" id="A0A1Y2D1V8"/>
<dbReference type="Proteomes" id="UP000193642">
    <property type="component" value="Unassembled WGS sequence"/>
</dbReference>
<dbReference type="GO" id="GO:0008999">
    <property type="term" value="F:protein-N-terminal-alanine acetyltransferase activity"/>
    <property type="evidence" value="ECO:0007669"/>
    <property type="project" value="TreeGrafter"/>
</dbReference>
<gene>
    <name evidence="1" type="ORF">BCR33DRAFT_711598</name>
</gene>
<organism evidence="1 2">
    <name type="scientific">Rhizoclosmatium globosum</name>
    <dbReference type="NCBI Taxonomy" id="329046"/>
    <lineage>
        <taxon>Eukaryota</taxon>
        <taxon>Fungi</taxon>
        <taxon>Fungi incertae sedis</taxon>
        <taxon>Chytridiomycota</taxon>
        <taxon>Chytridiomycota incertae sedis</taxon>
        <taxon>Chytridiomycetes</taxon>
        <taxon>Chytridiales</taxon>
        <taxon>Chytriomycetaceae</taxon>
        <taxon>Rhizoclosmatium</taxon>
    </lineage>
</organism>
<evidence type="ECO:0000313" key="1">
    <source>
        <dbReference type="EMBL" id="ORY53273.1"/>
    </source>
</evidence>
<dbReference type="InterPro" id="IPR016181">
    <property type="entry name" value="Acyl_CoA_acyltransferase"/>
</dbReference>
<dbReference type="OrthoDB" id="41238at2759"/>
<accession>A0A1Y2D1V8</accession>
<proteinExistence type="predicted"/>
<evidence type="ECO:0000313" key="2">
    <source>
        <dbReference type="Proteomes" id="UP000193642"/>
    </source>
</evidence>
<dbReference type="GO" id="GO:1990189">
    <property type="term" value="F:protein N-terminal-serine acetyltransferase activity"/>
    <property type="evidence" value="ECO:0007669"/>
    <property type="project" value="TreeGrafter"/>
</dbReference>
<dbReference type="EMBL" id="MCGO01000002">
    <property type="protein sequence ID" value="ORY53273.1"/>
    <property type="molecule type" value="Genomic_DNA"/>
</dbReference>
<dbReference type="PANTHER" id="PTHR43441">
    <property type="entry name" value="RIBOSOMAL-PROTEIN-SERINE ACETYLTRANSFERASE"/>
    <property type="match status" value="1"/>
</dbReference>
<dbReference type="Gene3D" id="3.40.630.30">
    <property type="match status" value="1"/>
</dbReference>